<sequence length="141" mass="15854">MKSAAELIDEGRRARAAGDRDSARKYYAEAAAQYRQEGLTLAWAHAIRHIADMWLEESEFETARPLYEDALEAYRASLETRVLDLANTLRPYALLNAAVGDRELARASWLEAKALYASLRVEEGVAECQQHLASLQGTKRE</sequence>
<accession>A0A9J7BR17</accession>
<dbReference type="EMBL" id="CP093313">
    <property type="protein sequence ID" value="UWZ83525.1"/>
    <property type="molecule type" value="Genomic_DNA"/>
</dbReference>
<evidence type="ECO:0000313" key="1">
    <source>
        <dbReference type="EMBL" id="UWZ83525.1"/>
    </source>
</evidence>
<evidence type="ECO:0000313" key="2">
    <source>
        <dbReference type="Proteomes" id="UP001059380"/>
    </source>
</evidence>
<proteinExistence type="predicted"/>
<organism evidence="1 2">
    <name type="scientific">Occallatibacter riparius</name>
    <dbReference type="NCBI Taxonomy" id="1002689"/>
    <lineage>
        <taxon>Bacteria</taxon>
        <taxon>Pseudomonadati</taxon>
        <taxon>Acidobacteriota</taxon>
        <taxon>Terriglobia</taxon>
        <taxon>Terriglobales</taxon>
        <taxon>Acidobacteriaceae</taxon>
        <taxon>Occallatibacter</taxon>
    </lineage>
</organism>
<dbReference type="Gene3D" id="1.25.40.10">
    <property type="entry name" value="Tetratricopeptide repeat domain"/>
    <property type="match status" value="1"/>
</dbReference>
<gene>
    <name evidence="1" type="ORF">MOP44_23530</name>
</gene>
<reference evidence="1" key="1">
    <citation type="submission" date="2021-04" db="EMBL/GenBank/DDBJ databases">
        <title>Phylogenetic analysis of Acidobacteriaceae.</title>
        <authorList>
            <person name="Qiu L."/>
            <person name="Zhang Q."/>
        </authorList>
    </citation>
    <scope>NUCLEOTIDE SEQUENCE</scope>
    <source>
        <strain evidence="1">DSM 25168</strain>
    </source>
</reference>
<dbReference type="RefSeq" id="WP_260792860.1">
    <property type="nucleotide sequence ID" value="NZ_CP093313.1"/>
</dbReference>
<dbReference type="AlphaFoldDB" id="A0A9J7BR17"/>
<evidence type="ECO:0008006" key="3">
    <source>
        <dbReference type="Google" id="ProtNLM"/>
    </source>
</evidence>
<dbReference type="SUPFAM" id="SSF48452">
    <property type="entry name" value="TPR-like"/>
    <property type="match status" value="1"/>
</dbReference>
<dbReference type="KEGG" id="orp:MOP44_23530"/>
<protein>
    <recommendedName>
        <fullName evidence="3">Tetratricopeptide repeat protein</fullName>
    </recommendedName>
</protein>
<name>A0A9J7BR17_9BACT</name>
<keyword evidence="2" id="KW-1185">Reference proteome</keyword>
<dbReference type="Proteomes" id="UP001059380">
    <property type="component" value="Chromosome"/>
</dbReference>
<dbReference type="InterPro" id="IPR011990">
    <property type="entry name" value="TPR-like_helical_dom_sf"/>
</dbReference>